<dbReference type="AlphaFoldDB" id="A0A6C0KJ22"/>
<sequence length="253" mass="29899">MNQMNQTNQMNQIDKYMLTNKRTINILRHDFYNSIISKKFSHVKPILIPKKNNFFIPHHNDTLFWCFYVIQKSIEDYELISLSGFKEEHEYKIKFIEKIKKEKSMLKENKIKYTEIEDDMINKKNIGINSIKALCLSYKINCMIIKNKSYIDINGDINGDSDGDSDGKIHIIQCMKNKYMIAYVHKDKIDYYKTNLLSIPSFTKPLKSVSAYTLDTLKTMCLKLDISIYKNEGKTKLKKELYESILKELLKIE</sequence>
<reference evidence="1" key="1">
    <citation type="journal article" date="2020" name="Nature">
        <title>Giant virus diversity and host interactions through global metagenomics.</title>
        <authorList>
            <person name="Schulz F."/>
            <person name="Roux S."/>
            <person name="Paez-Espino D."/>
            <person name="Jungbluth S."/>
            <person name="Walsh D.A."/>
            <person name="Denef V.J."/>
            <person name="McMahon K.D."/>
            <person name="Konstantinidis K.T."/>
            <person name="Eloe-Fadrosh E.A."/>
            <person name="Kyrpides N.C."/>
            <person name="Woyke T."/>
        </authorList>
    </citation>
    <scope>NUCLEOTIDE SEQUENCE</scope>
    <source>
        <strain evidence="1">GVMAG-S-3300011013-78</strain>
    </source>
</reference>
<organism evidence="1">
    <name type="scientific">viral metagenome</name>
    <dbReference type="NCBI Taxonomy" id="1070528"/>
    <lineage>
        <taxon>unclassified sequences</taxon>
        <taxon>metagenomes</taxon>
        <taxon>organismal metagenomes</taxon>
    </lineage>
</organism>
<accession>A0A6C0KJ22</accession>
<protein>
    <submittedName>
        <fullName evidence="1">Uncharacterized protein</fullName>
    </submittedName>
</protein>
<dbReference type="EMBL" id="MN740879">
    <property type="protein sequence ID" value="QHU16314.1"/>
    <property type="molecule type" value="Genomic_DNA"/>
</dbReference>
<evidence type="ECO:0000313" key="1">
    <source>
        <dbReference type="EMBL" id="QHU16314.1"/>
    </source>
</evidence>
<proteinExistence type="predicted"/>
<name>A0A6C0KJ22_9ZZZZ</name>